<sequence>MVSAFYSLGSRDTTGEPARAGGVHLIARDAAGADELMDGFSPISDRGAIGTVGRLGAPPLSAEGAAAYLSDIAIGTEEEFAAAFDAYSGAGPDWDLHASRGHLAIVIGTQVRANVLRYYPKAVTV</sequence>
<accession>A0A4R5B0V9</accession>
<gene>
    <name evidence="1" type="ORF">E1293_24020</name>
</gene>
<dbReference type="EMBL" id="SMKY01000117">
    <property type="protein sequence ID" value="TDD79221.1"/>
    <property type="molecule type" value="Genomic_DNA"/>
</dbReference>
<dbReference type="OrthoDB" id="4237181at2"/>
<dbReference type="AlphaFoldDB" id="A0A4R5B0V9"/>
<comment type="caution">
    <text evidence="1">The sequence shown here is derived from an EMBL/GenBank/DDBJ whole genome shotgun (WGS) entry which is preliminary data.</text>
</comment>
<proteinExistence type="predicted"/>
<dbReference type="Proteomes" id="UP000295578">
    <property type="component" value="Unassembled WGS sequence"/>
</dbReference>
<name>A0A4R5B0V9_9ACTN</name>
<evidence type="ECO:0000313" key="1">
    <source>
        <dbReference type="EMBL" id="TDD79221.1"/>
    </source>
</evidence>
<keyword evidence="2" id="KW-1185">Reference proteome</keyword>
<reference evidence="1 2" key="1">
    <citation type="submission" date="2019-03" db="EMBL/GenBank/DDBJ databases">
        <title>Draft genome sequences of novel Actinobacteria.</title>
        <authorList>
            <person name="Sahin N."/>
            <person name="Ay H."/>
            <person name="Saygin H."/>
        </authorList>
    </citation>
    <scope>NUCLEOTIDE SEQUENCE [LARGE SCALE GENOMIC DNA]</scope>
    <source>
        <strain evidence="1 2">DSM 45941</strain>
    </source>
</reference>
<protein>
    <submittedName>
        <fullName evidence="1">Uncharacterized protein</fullName>
    </submittedName>
</protein>
<organism evidence="1 2">
    <name type="scientific">Actinomadura darangshiensis</name>
    <dbReference type="NCBI Taxonomy" id="705336"/>
    <lineage>
        <taxon>Bacteria</taxon>
        <taxon>Bacillati</taxon>
        <taxon>Actinomycetota</taxon>
        <taxon>Actinomycetes</taxon>
        <taxon>Streptosporangiales</taxon>
        <taxon>Thermomonosporaceae</taxon>
        <taxon>Actinomadura</taxon>
    </lineage>
</organism>
<dbReference type="RefSeq" id="WP_132199712.1">
    <property type="nucleotide sequence ID" value="NZ_SMKY01000117.1"/>
</dbReference>
<evidence type="ECO:0000313" key="2">
    <source>
        <dbReference type="Proteomes" id="UP000295578"/>
    </source>
</evidence>